<dbReference type="InterPro" id="IPR001584">
    <property type="entry name" value="Integrase_cat-core"/>
</dbReference>
<accession>A0A2D1QYA8</accession>
<evidence type="ECO:0000313" key="2">
    <source>
        <dbReference type="EMBL" id="ATP17588.1"/>
    </source>
</evidence>
<dbReference type="PANTHER" id="PTHR47515:SF1">
    <property type="entry name" value="BLR2054 PROTEIN"/>
    <property type="match status" value="1"/>
</dbReference>
<dbReference type="Gene3D" id="3.30.420.10">
    <property type="entry name" value="Ribonuclease H-like superfamily/Ribonuclease H"/>
    <property type="match status" value="1"/>
</dbReference>
<dbReference type="EMBL" id="CP020925">
    <property type="protein sequence ID" value="ATP17588.1"/>
    <property type="molecule type" value="Genomic_DNA"/>
</dbReference>
<dbReference type="AlphaFoldDB" id="A0A2D1QYA8"/>
<dbReference type="GO" id="GO:0015074">
    <property type="term" value="P:DNA integration"/>
    <property type="evidence" value="ECO:0007669"/>
    <property type="project" value="InterPro"/>
</dbReference>
<reference evidence="2 3" key="1">
    <citation type="submission" date="2017-04" db="EMBL/GenBank/DDBJ databases">
        <title>Characterization, genome and methylation analysis of a phthalic acid esters degrading strain Sphingobium yanoikuyae SHJ.</title>
        <authorList>
            <person name="Feng L."/>
        </authorList>
    </citation>
    <scope>NUCLEOTIDE SEQUENCE [LARGE SCALE GENOMIC DNA]</scope>
    <source>
        <strain evidence="2 3">SHJ</strain>
    </source>
</reference>
<proteinExistence type="predicted"/>
<dbReference type="InterPro" id="IPR012337">
    <property type="entry name" value="RNaseH-like_sf"/>
</dbReference>
<name>A0A2D1QYA8_SPHYA</name>
<dbReference type="Proteomes" id="UP000037029">
    <property type="component" value="Chromosome"/>
</dbReference>
<dbReference type="Pfam" id="PF00665">
    <property type="entry name" value="rve"/>
    <property type="match status" value="1"/>
</dbReference>
<sequence length="95" mass="10918">MAARRVERPLPSHRNEVWAMDFVSDALFNGKRFRALTVVDTYTRECLAIHVDHGIKGEQVVDVMDRLLFERGCPPAKIRVDNGPEFISRALDHWA</sequence>
<evidence type="ECO:0000313" key="3">
    <source>
        <dbReference type="Proteomes" id="UP000037029"/>
    </source>
</evidence>
<dbReference type="PROSITE" id="PS50994">
    <property type="entry name" value="INTEGRASE"/>
    <property type="match status" value="1"/>
</dbReference>
<organism evidence="2 3">
    <name type="scientific">Sphingobium yanoikuyae</name>
    <name type="common">Sphingomonas yanoikuyae</name>
    <dbReference type="NCBI Taxonomy" id="13690"/>
    <lineage>
        <taxon>Bacteria</taxon>
        <taxon>Pseudomonadati</taxon>
        <taxon>Pseudomonadota</taxon>
        <taxon>Alphaproteobacteria</taxon>
        <taxon>Sphingomonadales</taxon>
        <taxon>Sphingomonadaceae</taxon>
        <taxon>Sphingobium</taxon>
    </lineage>
</organism>
<dbReference type="SUPFAM" id="SSF53098">
    <property type="entry name" value="Ribonuclease H-like"/>
    <property type="match status" value="1"/>
</dbReference>
<protein>
    <recommendedName>
        <fullName evidence="1">Integrase catalytic domain-containing protein</fullName>
    </recommendedName>
</protein>
<dbReference type="InterPro" id="IPR036397">
    <property type="entry name" value="RNaseH_sf"/>
</dbReference>
<dbReference type="PANTHER" id="PTHR47515">
    <property type="entry name" value="LOW CALCIUM RESPONSE LOCUS PROTEIN T"/>
    <property type="match status" value="1"/>
</dbReference>
<dbReference type="GO" id="GO:0003676">
    <property type="term" value="F:nucleic acid binding"/>
    <property type="evidence" value="ECO:0007669"/>
    <property type="project" value="InterPro"/>
</dbReference>
<evidence type="ECO:0000259" key="1">
    <source>
        <dbReference type="PROSITE" id="PS50994"/>
    </source>
</evidence>
<gene>
    <name evidence="2" type="ORF">BV87_03745</name>
</gene>
<feature type="domain" description="Integrase catalytic" evidence="1">
    <location>
        <begin position="5"/>
        <end position="95"/>
    </location>
</feature>